<name>A0ABR3EV80_9AGAR</name>
<proteinExistence type="predicted"/>
<evidence type="ECO:0000313" key="3">
    <source>
        <dbReference type="Proteomes" id="UP001465976"/>
    </source>
</evidence>
<evidence type="ECO:0000313" key="2">
    <source>
        <dbReference type="EMBL" id="KAL0566818.1"/>
    </source>
</evidence>
<feature type="compositionally biased region" description="Polar residues" evidence="1">
    <location>
        <begin position="116"/>
        <end position="135"/>
    </location>
</feature>
<dbReference type="Proteomes" id="UP001465976">
    <property type="component" value="Unassembled WGS sequence"/>
</dbReference>
<feature type="compositionally biased region" description="Polar residues" evidence="1">
    <location>
        <begin position="194"/>
        <end position="229"/>
    </location>
</feature>
<feature type="compositionally biased region" description="Low complexity" evidence="1">
    <location>
        <begin position="181"/>
        <end position="193"/>
    </location>
</feature>
<feature type="compositionally biased region" description="Acidic residues" evidence="1">
    <location>
        <begin position="259"/>
        <end position="268"/>
    </location>
</feature>
<gene>
    <name evidence="2" type="ORF">V5O48_015182</name>
</gene>
<evidence type="ECO:0000256" key="1">
    <source>
        <dbReference type="SAM" id="MobiDB-lite"/>
    </source>
</evidence>
<organism evidence="2 3">
    <name type="scientific">Marasmius crinis-equi</name>
    <dbReference type="NCBI Taxonomy" id="585013"/>
    <lineage>
        <taxon>Eukaryota</taxon>
        <taxon>Fungi</taxon>
        <taxon>Dikarya</taxon>
        <taxon>Basidiomycota</taxon>
        <taxon>Agaricomycotina</taxon>
        <taxon>Agaricomycetes</taxon>
        <taxon>Agaricomycetidae</taxon>
        <taxon>Agaricales</taxon>
        <taxon>Marasmiineae</taxon>
        <taxon>Marasmiaceae</taxon>
        <taxon>Marasmius</taxon>
    </lineage>
</organism>
<protein>
    <submittedName>
        <fullName evidence="2">Uncharacterized protein</fullName>
    </submittedName>
</protein>
<dbReference type="EMBL" id="JBAHYK010001764">
    <property type="protein sequence ID" value="KAL0566818.1"/>
    <property type="molecule type" value="Genomic_DNA"/>
</dbReference>
<keyword evidence="3" id="KW-1185">Reference proteome</keyword>
<sequence>MTGGHSAHQPPPGSSGDWDREMIPATYSAYDPETASTHAQLHNAQNYQAWIDSYQQQQQQQQQQQPHSSYPPFGRGNTHQFRFPQPASPYNQSAGQFGAQNGNPYGGQGDVFGYYPTTNSNGIHPPSQNHPQAQGNFYHDAQSLSPDMPKAAQSSRASSHGHSPSSWTDETAIFDLAPNPTTQSTSTLPSSSSHGVTASHGHQQPQNINQANNTAVSTHAPASSSTSRPTGKRKRGARRSPVDSLEQHTAYKRSRDRESDDDSDDGDDFGISVGVGGLTGASGTVSGRRGKTVRL</sequence>
<feature type="compositionally biased region" description="Polar residues" evidence="1">
    <location>
        <begin position="34"/>
        <end position="48"/>
    </location>
</feature>
<feature type="compositionally biased region" description="Polar residues" evidence="1">
    <location>
        <begin position="88"/>
        <end position="103"/>
    </location>
</feature>
<feature type="compositionally biased region" description="Low complexity" evidence="1">
    <location>
        <begin position="151"/>
        <end position="166"/>
    </location>
</feature>
<feature type="compositionally biased region" description="Low complexity" evidence="1">
    <location>
        <begin position="55"/>
        <end position="65"/>
    </location>
</feature>
<reference evidence="2 3" key="1">
    <citation type="submission" date="2024-02" db="EMBL/GenBank/DDBJ databases">
        <title>A draft genome for the cacao thread blight pathogen Marasmius crinis-equi.</title>
        <authorList>
            <person name="Cohen S.P."/>
            <person name="Baruah I.K."/>
            <person name="Amoako-Attah I."/>
            <person name="Bukari Y."/>
            <person name="Meinhardt L.W."/>
            <person name="Bailey B.A."/>
        </authorList>
    </citation>
    <scope>NUCLEOTIDE SEQUENCE [LARGE SCALE GENOMIC DNA]</scope>
    <source>
        <strain evidence="2 3">GH-76</strain>
    </source>
</reference>
<accession>A0ABR3EV80</accession>
<feature type="region of interest" description="Disordered" evidence="1">
    <location>
        <begin position="1"/>
        <end position="295"/>
    </location>
</feature>
<comment type="caution">
    <text evidence="2">The sequence shown here is derived from an EMBL/GenBank/DDBJ whole genome shotgun (WGS) entry which is preliminary data.</text>
</comment>